<name>A0A0W1AJT4_9GAMM</name>
<keyword evidence="1" id="KW-0472">Membrane</keyword>
<reference evidence="3 4" key="1">
    <citation type="submission" date="2015-11" db="EMBL/GenBank/DDBJ databases">
        <title>Genomic analysis of 38 Legionella species identifies large and diverse effector repertoires.</title>
        <authorList>
            <person name="Burstein D."/>
            <person name="Amaro F."/>
            <person name="Zusman T."/>
            <person name="Lifshitz Z."/>
            <person name="Cohen O."/>
            <person name="Gilbert J.A."/>
            <person name="Pupko T."/>
            <person name="Shuman H.A."/>
            <person name="Segal G."/>
        </authorList>
    </citation>
    <scope>NUCLEOTIDE SEQUENCE [LARGE SCALE GENOMIC DNA]</scope>
    <source>
        <strain evidence="3 4">ATCC 49508</strain>
    </source>
</reference>
<comment type="caution">
    <text evidence="3">The sequence shown here is derived from an EMBL/GenBank/DDBJ whole genome shotgun (WGS) entry which is preliminary data.</text>
</comment>
<keyword evidence="1" id="KW-1133">Transmembrane helix</keyword>
<dbReference type="PATRIC" id="fig|45076.6.peg.793"/>
<dbReference type="Pfam" id="PF18688">
    <property type="entry name" value="DUF5638"/>
    <property type="match status" value="1"/>
</dbReference>
<accession>A0A0W1AJT4</accession>
<evidence type="ECO:0000256" key="1">
    <source>
        <dbReference type="SAM" id="Phobius"/>
    </source>
</evidence>
<gene>
    <name evidence="3" type="ORF">Lwor_0725</name>
</gene>
<evidence type="ECO:0000313" key="4">
    <source>
        <dbReference type="Proteomes" id="UP000054662"/>
    </source>
</evidence>
<keyword evidence="1" id="KW-0812">Transmembrane</keyword>
<dbReference type="AlphaFoldDB" id="A0A0W1AJT4"/>
<dbReference type="Proteomes" id="UP000054662">
    <property type="component" value="Unassembled WGS sequence"/>
</dbReference>
<feature type="transmembrane region" description="Helical" evidence="1">
    <location>
        <begin position="146"/>
        <end position="165"/>
    </location>
</feature>
<proteinExistence type="predicted"/>
<feature type="domain" description="DUF5638" evidence="2">
    <location>
        <begin position="32"/>
        <end position="120"/>
    </location>
</feature>
<keyword evidence="4" id="KW-1185">Reference proteome</keyword>
<evidence type="ECO:0000259" key="2">
    <source>
        <dbReference type="Pfam" id="PF18688"/>
    </source>
</evidence>
<dbReference type="EMBL" id="LNZC01000005">
    <property type="protein sequence ID" value="KTD81448.1"/>
    <property type="molecule type" value="Genomic_DNA"/>
</dbReference>
<dbReference type="InterPro" id="IPR040737">
    <property type="entry name" value="DUF5638"/>
</dbReference>
<evidence type="ECO:0000313" key="3">
    <source>
        <dbReference type="EMBL" id="KTD81448.1"/>
    </source>
</evidence>
<organism evidence="3 4">
    <name type="scientific">Legionella worsleiensis</name>
    <dbReference type="NCBI Taxonomy" id="45076"/>
    <lineage>
        <taxon>Bacteria</taxon>
        <taxon>Pseudomonadati</taxon>
        <taxon>Pseudomonadota</taxon>
        <taxon>Gammaproteobacteria</taxon>
        <taxon>Legionellales</taxon>
        <taxon>Legionellaceae</taxon>
        <taxon>Legionella</taxon>
    </lineage>
</organism>
<protein>
    <recommendedName>
        <fullName evidence="2">DUF5638 domain-containing protein</fullName>
    </recommendedName>
</protein>
<feature type="transmembrane region" description="Helical" evidence="1">
    <location>
        <begin position="119"/>
        <end position="140"/>
    </location>
</feature>
<sequence length="238" mass="26669">MTLANKFKAVDKQFADFQHLLSCNTPSELKLNCSLSQEQQQIFKNVLNELQIIREFYHDRFYNKGIITQEEVIKQYSELHTLLLQLSTNTLSLDQALQKINTKSEHWSLDIIKKNILKVCYAVAFLIPVVAGVSLLAFVFPLMTFSLTSALILMVSGVVSLSLSLSKIWDNLSSVESTSSVKNNTGLEQSFLGNIHTLFGTKKDANQLIIEQTDISKNNSSEASMELNLGDYSGLQIV</sequence>